<dbReference type="RefSeq" id="WP_264988689.1">
    <property type="nucleotide sequence ID" value="NZ_BRZA01000002.1"/>
</dbReference>
<protein>
    <submittedName>
        <fullName evidence="1">Uncharacterized protein</fullName>
    </submittedName>
</protein>
<organism evidence="1 2">
    <name type="scientific">Lysinibacillus piscis</name>
    <dbReference type="NCBI Taxonomy" id="2518931"/>
    <lineage>
        <taxon>Bacteria</taxon>
        <taxon>Bacillati</taxon>
        <taxon>Bacillota</taxon>
        <taxon>Bacilli</taxon>
        <taxon>Bacillales</taxon>
        <taxon>Bacillaceae</taxon>
        <taxon>Lysinibacillus</taxon>
    </lineage>
</organism>
<evidence type="ECO:0000313" key="2">
    <source>
        <dbReference type="Proteomes" id="UP001065593"/>
    </source>
</evidence>
<dbReference type="Proteomes" id="UP001065593">
    <property type="component" value="Unassembled WGS sequence"/>
</dbReference>
<dbReference type="EMBL" id="BRZA01000002">
    <property type="protein sequence ID" value="GLC88938.1"/>
    <property type="molecule type" value="Genomic_DNA"/>
</dbReference>
<name>A0ABQ5NLE3_9BACI</name>
<evidence type="ECO:0000313" key="1">
    <source>
        <dbReference type="EMBL" id="GLC88938.1"/>
    </source>
</evidence>
<gene>
    <name evidence="1" type="ORF">LYSBPC_20650</name>
</gene>
<comment type="caution">
    <text evidence="1">The sequence shown here is derived from an EMBL/GenBank/DDBJ whole genome shotgun (WGS) entry which is preliminary data.</text>
</comment>
<keyword evidence="2" id="KW-1185">Reference proteome</keyword>
<proteinExistence type="predicted"/>
<reference evidence="1" key="1">
    <citation type="submission" date="2022-08" db="EMBL/GenBank/DDBJ databases">
        <title>Draft genome sequence of Lysinibacillus sp. strain KH24.</title>
        <authorList>
            <person name="Kanbe H."/>
            <person name="Itoh H."/>
        </authorList>
    </citation>
    <scope>NUCLEOTIDE SEQUENCE</scope>
    <source>
        <strain evidence="1">KH24</strain>
    </source>
</reference>
<accession>A0ABQ5NLE3</accession>
<sequence>MIIYIKSQPPLAVHQYMAVKDSPTATLIEIENTGVRNITLQQVLVNDQRVDTGKLIVSKEAPFVAGMTITGREDLSIYNIRQIDIVPDSTTYYALKIDHSSIQTITIQYHYLKFPFTFKMKLQTKKEA</sequence>